<evidence type="ECO:0000256" key="2">
    <source>
        <dbReference type="ARBA" id="ARBA00023015"/>
    </source>
</evidence>
<dbReference type="STRING" id="69896.S284_02510"/>
<dbReference type="InterPro" id="IPR029016">
    <property type="entry name" value="GAF-like_dom_sf"/>
</dbReference>
<dbReference type="SUPFAM" id="SSF55781">
    <property type="entry name" value="GAF domain-like"/>
    <property type="match status" value="1"/>
</dbReference>
<dbReference type="PIRSF" id="PIRSF005485">
    <property type="entry name" value="HrcA"/>
    <property type="match status" value="1"/>
</dbReference>
<dbReference type="Pfam" id="PF01628">
    <property type="entry name" value="HrcA"/>
    <property type="match status" value="1"/>
</dbReference>
<dbReference type="PANTHER" id="PTHR34824">
    <property type="entry name" value="HEAT-INDUCIBLE TRANSCRIPTION REPRESSOR HRCA"/>
    <property type="match status" value="1"/>
</dbReference>
<keyword evidence="1 5" id="KW-0678">Repressor</keyword>
<evidence type="ECO:0000259" key="6">
    <source>
        <dbReference type="Pfam" id="PF01628"/>
    </source>
</evidence>
<reference evidence="8" key="1">
    <citation type="submission" date="2016-11" db="EMBL/GenBank/DDBJ databases">
        <title>Genome sequence of Candidatus Phytoplasma solani strain SA-1.</title>
        <authorList>
            <person name="Haryono M."/>
            <person name="Samarzija I."/>
            <person name="Seruga Music M."/>
            <person name="Hogenhout S."/>
            <person name="Kuo C.-H."/>
        </authorList>
    </citation>
    <scope>NUCLEOTIDE SEQUENCE [LARGE SCALE GENOMIC DNA]</scope>
    <source>
        <strain evidence="8">SA-1</strain>
    </source>
</reference>
<dbReference type="PANTHER" id="PTHR34824:SF1">
    <property type="entry name" value="HEAT-INDUCIBLE TRANSCRIPTION REPRESSOR HRCA"/>
    <property type="match status" value="1"/>
</dbReference>
<dbReference type="SUPFAM" id="SSF46785">
    <property type="entry name" value="Winged helix' DNA-binding domain"/>
    <property type="match status" value="1"/>
</dbReference>
<dbReference type="InterPro" id="IPR023120">
    <property type="entry name" value="WHTH_transcript_rep_HrcA_IDD"/>
</dbReference>
<dbReference type="GO" id="GO:0003677">
    <property type="term" value="F:DNA binding"/>
    <property type="evidence" value="ECO:0007669"/>
    <property type="project" value="InterPro"/>
</dbReference>
<comment type="caution">
    <text evidence="7">The sequence shown here is derived from an EMBL/GenBank/DDBJ whole genome shotgun (WGS) entry which is preliminary data.</text>
</comment>
<dbReference type="Gene3D" id="3.30.390.60">
    <property type="entry name" value="Heat-inducible transcription repressor hrca homolog, domain 3"/>
    <property type="match status" value="1"/>
</dbReference>
<dbReference type="InterPro" id="IPR021153">
    <property type="entry name" value="HrcA_C"/>
</dbReference>
<sequence length="340" mass="38775">MLSDRKKLILKAVIENYSQKGQPVGSKSLLYLTEMKFCSATVRYDMMQLEQEGFLKKNHTSSGRVPSFKGYTYYLTHLLTRDNDVANLFPLIDDVVQKKSFGKDQVIKEALNLLNNLTSYTAMAIGSDVFNRSKITKIDFIPLSDVQALILIITDKGNVQHQNISLDQTKEISIHDLKDVVKIISDLLAGKYLSEAVAIIQNDFVKQTIAKYIRFQEQLIALFIEAFSSFASKNMYFAGVSKMVEKKEFSNLELIKKFMSLLERKELLKIMLNQEGLSFKLSNELQLTPVKDYMILSIPFDINTSEKGTIAILGPSWMKYPKIIPLLEYLSVHLSKLNKE</sequence>
<keyword evidence="3 5" id="KW-0346">Stress response</keyword>
<evidence type="ECO:0000256" key="1">
    <source>
        <dbReference type="ARBA" id="ARBA00022491"/>
    </source>
</evidence>
<name>A0A421NXN6_9MOLU</name>
<evidence type="ECO:0000313" key="7">
    <source>
        <dbReference type="EMBL" id="RMI88801.1"/>
    </source>
</evidence>
<protein>
    <recommendedName>
        <fullName evidence="5">Heat-inducible transcription repressor HrcA</fullName>
    </recommendedName>
</protein>
<gene>
    <name evidence="5 7" type="primary">hrcA</name>
    <name evidence="7" type="ORF">PSSA1_v1c2280</name>
</gene>
<keyword evidence="2 5" id="KW-0805">Transcription regulation</keyword>
<dbReference type="AlphaFoldDB" id="A0A421NXN6"/>
<dbReference type="Proteomes" id="UP000283896">
    <property type="component" value="Unassembled WGS sequence"/>
</dbReference>
<evidence type="ECO:0000256" key="3">
    <source>
        <dbReference type="ARBA" id="ARBA00023016"/>
    </source>
</evidence>
<dbReference type="OrthoDB" id="9783139at2"/>
<evidence type="ECO:0000256" key="4">
    <source>
        <dbReference type="ARBA" id="ARBA00023163"/>
    </source>
</evidence>
<comment type="function">
    <text evidence="5">Negative regulator of class I heat shock genes (grpE-dnaK-dnaJ and groELS operons). Prevents heat-shock induction of these operons.</text>
</comment>
<dbReference type="RefSeq" id="WP_122225409.1">
    <property type="nucleotide sequence ID" value="NZ_MPBG01000003.1"/>
</dbReference>
<dbReference type="InterPro" id="IPR036388">
    <property type="entry name" value="WH-like_DNA-bd_sf"/>
</dbReference>
<dbReference type="Gene3D" id="3.30.450.40">
    <property type="match status" value="1"/>
</dbReference>
<feature type="domain" description="Heat-inducible transcription repressor HrcA C-terminal" evidence="6">
    <location>
        <begin position="104"/>
        <end position="324"/>
    </location>
</feature>
<dbReference type="NCBIfam" id="TIGR00331">
    <property type="entry name" value="hrcA"/>
    <property type="match status" value="1"/>
</dbReference>
<keyword evidence="4 5" id="KW-0804">Transcription</keyword>
<dbReference type="EMBL" id="MPBG01000003">
    <property type="protein sequence ID" value="RMI88801.1"/>
    <property type="molecule type" value="Genomic_DNA"/>
</dbReference>
<dbReference type="InterPro" id="IPR002571">
    <property type="entry name" value="HrcA"/>
</dbReference>
<organism evidence="7 8">
    <name type="scientific">Candidatus Phytoplasma solani</name>
    <dbReference type="NCBI Taxonomy" id="69896"/>
    <lineage>
        <taxon>Bacteria</taxon>
        <taxon>Bacillati</taxon>
        <taxon>Mycoplasmatota</taxon>
        <taxon>Mollicutes</taxon>
        <taxon>Acholeplasmatales</taxon>
        <taxon>Acholeplasmataceae</taxon>
        <taxon>Candidatus Phytoplasma</taxon>
        <taxon>16SrXII (Stolbur group)</taxon>
    </lineage>
</organism>
<accession>A0A421NXN6</accession>
<dbReference type="HAMAP" id="MF_00081">
    <property type="entry name" value="HrcA"/>
    <property type="match status" value="1"/>
</dbReference>
<evidence type="ECO:0000256" key="5">
    <source>
        <dbReference type="HAMAP-Rule" id="MF_00081"/>
    </source>
</evidence>
<comment type="similarity">
    <text evidence="5">Belongs to the HrcA family.</text>
</comment>
<evidence type="ECO:0000313" key="8">
    <source>
        <dbReference type="Proteomes" id="UP000283896"/>
    </source>
</evidence>
<dbReference type="InterPro" id="IPR036390">
    <property type="entry name" value="WH_DNA-bd_sf"/>
</dbReference>
<dbReference type="Gene3D" id="1.10.10.10">
    <property type="entry name" value="Winged helix-like DNA-binding domain superfamily/Winged helix DNA-binding domain"/>
    <property type="match status" value="1"/>
</dbReference>
<proteinExistence type="inferred from homology"/>
<dbReference type="GO" id="GO:0045892">
    <property type="term" value="P:negative regulation of DNA-templated transcription"/>
    <property type="evidence" value="ECO:0007669"/>
    <property type="project" value="UniProtKB-UniRule"/>
</dbReference>
<keyword evidence="8" id="KW-1185">Reference proteome</keyword>